<keyword evidence="2" id="KW-0436">Ligase</keyword>
<keyword evidence="3" id="KW-0547">Nucleotide-binding</keyword>
<dbReference type="GO" id="GO:0006396">
    <property type="term" value="P:RNA processing"/>
    <property type="evidence" value="ECO:0007669"/>
    <property type="project" value="UniProtKB-UniRule"/>
</dbReference>
<dbReference type="AlphaFoldDB" id="I4CBD7"/>
<dbReference type="Gene3D" id="3.65.10.20">
    <property type="entry name" value="RNA 3'-terminal phosphate cyclase domain"/>
    <property type="match status" value="1"/>
</dbReference>
<dbReference type="Proteomes" id="UP000006055">
    <property type="component" value="Chromosome"/>
</dbReference>
<dbReference type="InterPro" id="IPR013791">
    <property type="entry name" value="RNA3'-term_phos_cycl_insert"/>
</dbReference>
<dbReference type="RefSeq" id="WP_014811998.1">
    <property type="nucleotide sequence ID" value="NC_018025.1"/>
</dbReference>
<dbReference type="OrthoDB" id="9789235at2"/>
<dbReference type="Pfam" id="PF05189">
    <property type="entry name" value="RTC_insert"/>
    <property type="match status" value="1"/>
</dbReference>
<comment type="catalytic activity">
    <reaction evidence="4">
        <text>a 3'-end 3'-phospho-ribonucleotide-RNA + ATP = a 3'-end 2',3'-cyclophospho-ribonucleotide-RNA + AMP + diphosphate</text>
        <dbReference type="Rhea" id="RHEA:23976"/>
        <dbReference type="Rhea" id="RHEA-COMP:10463"/>
        <dbReference type="Rhea" id="RHEA-COMP:10464"/>
        <dbReference type="ChEBI" id="CHEBI:30616"/>
        <dbReference type="ChEBI" id="CHEBI:33019"/>
        <dbReference type="ChEBI" id="CHEBI:83062"/>
        <dbReference type="ChEBI" id="CHEBI:83064"/>
        <dbReference type="ChEBI" id="CHEBI:456215"/>
        <dbReference type="EC" id="6.5.1.4"/>
    </reaction>
</comment>
<dbReference type="EC" id="6.5.1.4" evidence="5"/>
<dbReference type="InterPro" id="IPR036553">
    <property type="entry name" value="RPTC_insert"/>
</dbReference>
<feature type="domain" description="RNA 3'-terminal phosphate cyclase insert" evidence="7">
    <location>
        <begin position="183"/>
        <end position="279"/>
    </location>
</feature>
<keyword evidence="9" id="KW-1185">Reference proteome</keyword>
<protein>
    <recommendedName>
        <fullName evidence="5">RNA 3'-terminal phosphate cyclase</fullName>
        <ecNumber evidence="5">6.5.1.4</ecNumber>
    </recommendedName>
</protein>
<dbReference type="SUPFAM" id="SSF55205">
    <property type="entry name" value="EPT/RTPC-like"/>
    <property type="match status" value="1"/>
</dbReference>
<evidence type="ECO:0000313" key="9">
    <source>
        <dbReference type="Proteomes" id="UP000006055"/>
    </source>
</evidence>
<dbReference type="PANTHER" id="PTHR11096">
    <property type="entry name" value="RNA 3' TERMINAL PHOSPHATE CYCLASE"/>
    <property type="match status" value="1"/>
</dbReference>
<name>I4CBD7_DESTA</name>
<dbReference type="InterPro" id="IPR037136">
    <property type="entry name" value="RNA3'_phos_cyclase_dom_sf"/>
</dbReference>
<evidence type="ECO:0000256" key="2">
    <source>
        <dbReference type="ARBA" id="ARBA00022598"/>
    </source>
</evidence>
<dbReference type="HOGENOM" id="CLU_027882_0_0_7"/>
<dbReference type="NCBIfam" id="TIGR03399">
    <property type="entry name" value="RNA_3prim_cycl"/>
    <property type="match status" value="1"/>
</dbReference>
<dbReference type="Gene3D" id="3.30.360.20">
    <property type="entry name" value="RNA 3'-terminal phosphate cyclase, insert domain"/>
    <property type="match status" value="1"/>
</dbReference>
<dbReference type="GO" id="GO:0000166">
    <property type="term" value="F:nucleotide binding"/>
    <property type="evidence" value="ECO:0007669"/>
    <property type="project" value="UniProtKB-KW"/>
</dbReference>
<evidence type="ECO:0000256" key="3">
    <source>
        <dbReference type="ARBA" id="ARBA00022741"/>
    </source>
</evidence>
<proteinExistence type="inferred from homology"/>
<dbReference type="InterPro" id="IPR017770">
    <property type="entry name" value="RNA3'_term_phos_cyc_type_1"/>
</dbReference>
<feature type="domain" description="RNA 3'-terminal phosphate cyclase" evidence="6">
    <location>
        <begin position="10"/>
        <end position="329"/>
    </location>
</feature>
<evidence type="ECO:0000256" key="1">
    <source>
        <dbReference type="ARBA" id="ARBA00009206"/>
    </source>
</evidence>
<dbReference type="STRING" id="706587.Desti_4242"/>
<dbReference type="SUPFAM" id="SSF52913">
    <property type="entry name" value="RNA 3'-terminal phosphate cyclase, RPTC, insert domain"/>
    <property type="match status" value="1"/>
</dbReference>
<evidence type="ECO:0000259" key="7">
    <source>
        <dbReference type="Pfam" id="PF05189"/>
    </source>
</evidence>
<evidence type="ECO:0000256" key="5">
    <source>
        <dbReference type="NCBIfam" id="TIGR03399"/>
    </source>
</evidence>
<organism evidence="8 9">
    <name type="scientific">Desulfomonile tiedjei (strain ATCC 49306 / DSM 6799 / DCB-1)</name>
    <dbReference type="NCBI Taxonomy" id="706587"/>
    <lineage>
        <taxon>Bacteria</taxon>
        <taxon>Pseudomonadati</taxon>
        <taxon>Thermodesulfobacteriota</taxon>
        <taxon>Desulfomonilia</taxon>
        <taxon>Desulfomonilales</taxon>
        <taxon>Desulfomonilaceae</taxon>
        <taxon>Desulfomonile</taxon>
    </lineage>
</organism>
<dbReference type="InterPro" id="IPR000228">
    <property type="entry name" value="RNA3'_term_phos_cyc"/>
</dbReference>
<reference evidence="9" key="1">
    <citation type="submission" date="2012-06" db="EMBL/GenBank/DDBJ databases">
        <title>Complete sequence of chromosome of Desulfomonile tiedjei DSM 6799.</title>
        <authorList>
            <person name="Lucas S."/>
            <person name="Copeland A."/>
            <person name="Lapidus A."/>
            <person name="Glavina del Rio T."/>
            <person name="Dalin E."/>
            <person name="Tice H."/>
            <person name="Bruce D."/>
            <person name="Goodwin L."/>
            <person name="Pitluck S."/>
            <person name="Peters L."/>
            <person name="Ovchinnikova G."/>
            <person name="Zeytun A."/>
            <person name="Lu M."/>
            <person name="Kyrpides N."/>
            <person name="Mavromatis K."/>
            <person name="Ivanova N."/>
            <person name="Brettin T."/>
            <person name="Detter J.C."/>
            <person name="Han C."/>
            <person name="Larimer F."/>
            <person name="Land M."/>
            <person name="Hauser L."/>
            <person name="Markowitz V."/>
            <person name="Cheng J.-F."/>
            <person name="Hugenholtz P."/>
            <person name="Woyke T."/>
            <person name="Wu D."/>
            <person name="Spring S."/>
            <person name="Schroeder M."/>
            <person name="Brambilla E."/>
            <person name="Klenk H.-P."/>
            <person name="Eisen J.A."/>
        </authorList>
    </citation>
    <scope>NUCLEOTIDE SEQUENCE [LARGE SCALE GENOMIC DNA]</scope>
    <source>
        <strain evidence="9">ATCC 49306 / DSM 6799 / DCB-1</strain>
    </source>
</reference>
<accession>I4CBD7</accession>
<comment type="similarity">
    <text evidence="1">Belongs to the RNA 3'-terminal cyclase family. Type 1 subfamily.</text>
</comment>
<dbReference type="PIRSF" id="PIRSF005378">
    <property type="entry name" value="RNA3'_term_phos_cycl_euk"/>
    <property type="match status" value="1"/>
</dbReference>
<sequence>MIHIDGSMYSGSGTILRYAVALATLKREPLSIVQIRKKRDKPGLRKQHLEAIRASCIISGGTVEGAEVGSTEILYRPGPVISGGNYHFDIGSAGSTTMAAFSLIPQLLFAEGPSTVKIIGGLFQDFAPPFFHMEHVLIPLLRRMGAHVELRMNRPGYVPQGQGELLLTVKPSRKPLLPLVLKDRGTIATVQGIALASHLEEQMVAERMAQRTLENLQRSKIRAEIKKLHDSSAAQRGAALVVWAETSTGAILGADRAGKQGRSSESIADFVTRSFLEDLKSGAVTDRHLADQLILFAALAEGTSEYTIPFFTDHVESNLWLVRLLLGAHTEQQGNLLRIQGIGFVR</sequence>
<evidence type="ECO:0000256" key="4">
    <source>
        <dbReference type="ARBA" id="ARBA00024481"/>
    </source>
</evidence>
<dbReference type="Pfam" id="PF01137">
    <property type="entry name" value="RTC"/>
    <property type="match status" value="1"/>
</dbReference>
<dbReference type="InterPro" id="IPR013792">
    <property type="entry name" value="RNA3'P_cycl/enolpyr_Trfase_a/b"/>
</dbReference>
<dbReference type="EMBL" id="CP003360">
    <property type="protein sequence ID" value="AFM26878.1"/>
    <property type="molecule type" value="Genomic_DNA"/>
</dbReference>
<dbReference type="InterPro" id="IPR023797">
    <property type="entry name" value="RNA3'_phos_cyclase_dom"/>
</dbReference>
<dbReference type="PANTHER" id="PTHR11096:SF0">
    <property type="entry name" value="RNA 3'-TERMINAL PHOSPHATE CYCLASE"/>
    <property type="match status" value="1"/>
</dbReference>
<gene>
    <name evidence="8" type="ordered locus">Desti_4242</name>
</gene>
<evidence type="ECO:0000259" key="6">
    <source>
        <dbReference type="Pfam" id="PF01137"/>
    </source>
</evidence>
<dbReference type="eggNOG" id="COG0430">
    <property type="taxonomic scope" value="Bacteria"/>
</dbReference>
<dbReference type="GO" id="GO:0003963">
    <property type="term" value="F:RNA-3'-phosphate cyclase activity"/>
    <property type="evidence" value="ECO:0007669"/>
    <property type="project" value="UniProtKB-UniRule"/>
</dbReference>
<evidence type="ECO:0000313" key="8">
    <source>
        <dbReference type="EMBL" id="AFM26878.1"/>
    </source>
</evidence>
<dbReference type="KEGG" id="dti:Desti_4242"/>